<dbReference type="PANTHER" id="PTHR47190:SF4">
    <property type="entry name" value="DEHYDROGENASE, PUTATIVE-RELATED"/>
    <property type="match status" value="1"/>
</dbReference>
<accession>S3CTM8</accession>
<dbReference type="AlphaFoldDB" id="S3CTM8"/>
<protein>
    <submittedName>
        <fullName evidence="3">CBD9-like protein</fullName>
    </submittedName>
</protein>
<feature type="domain" description="Cellobiose dehydrogenase-like cytochrome" evidence="2">
    <location>
        <begin position="24"/>
        <end position="194"/>
    </location>
</feature>
<dbReference type="CDD" id="cd09630">
    <property type="entry name" value="CDH_like_cytochrome"/>
    <property type="match status" value="1"/>
</dbReference>
<feature type="signal peptide" evidence="1">
    <location>
        <begin position="1"/>
        <end position="17"/>
    </location>
</feature>
<dbReference type="GeneID" id="19468547"/>
<dbReference type="eggNOG" id="ENOG502SMEZ">
    <property type="taxonomic scope" value="Eukaryota"/>
</dbReference>
<keyword evidence="1" id="KW-0732">Signal</keyword>
<organism evidence="3 4">
    <name type="scientific">Glarea lozoyensis (strain ATCC 20868 / MF5171)</name>
    <dbReference type="NCBI Taxonomy" id="1116229"/>
    <lineage>
        <taxon>Eukaryota</taxon>
        <taxon>Fungi</taxon>
        <taxon>Dikarya</taxon>
        <taxon>Ascomycota</taxon>
        <taxon>Pezizomycotina</taxon>
        <taxon>Leotiomycetes</taxon>
        <taxon>Helotiales</taxon>
        <taxon>Helotiaceae</taxon>
        <taxon>Glarea</taxon>
    </lineage>
</organism>
<dbReference type="Pfam" id="PF16010">
    <property type="entry name" value="CDH-cyt"/>
    <property type="match status" value="1"/>
</dbReference>
<dbReference type="PANTHER" id="PTHR47190">
    <property type="entry name" value="DEHYDROGENASE, PUTATIVE-RELATED"/>
    <property type="match status" value="1"/>
</dbReference>
<dbReference type="InterPro" id="IPR015920">
    <property type="entry name" value="Cellobiose_DH-like_cyt"/>
</dbReference>
<dbReference type="EMBL" id="KE145368">
    <property type="protein sequence ID" value="EPE28379.1"/>
    <property type="molecule type" value="Genomic_DNA"/>
</dbReference>
<evidence type="ECO:0000259" key="2">
    <source>
        <dbReference type="Pfam" id="PF16010"/>
    </source>
</evidence>
<dbReference type="Proteomes" id="UP000016922">
    <property type="component" value="Unassembled WGS sequence"/>
</dbReference>
<evidence type="ECO:0000313" key="4">
    <source>
        <dbReference type="Proteomes" id="UP000016922"/>
    </source>
</evidence>
<gene>
    <name evidence="3" type="ORF">GLAREA_09499</name>
</gene>
<dbReference type="HOGENOM" id="CLU_081649_2_0_1"/>
<reference evidence="3 4" key="1">
    <citation type="journal article" date="2013" name="BMC Genomics">
        <title>Genomics-driven discovery of the pneumocandin biosynthetic gene cluster in the fungus Glarea lozoyensis.</title>
        <authorList>
            <person name="Chen L."/>
            <person name="Yue Q."/>
            <person name="Zhang X."/>
            <person name="Xiang M."/>
            <person name="Wang C."/>
            <person name="Li S."/>
            <person name="Che Y."/>
            <person name="Ortiz-Lopez F.J."/>
            <person name="Bills G.F."/>
            <person name="Liu X."/>
            <person name="An Z."/>
        </authorList>
    </citation>
    <scope>NUCLEOTIDE SEQUENCE [LARGE SCALE GENOMIC DNA]</scope>
    <source>
        <strain evidence="4">ATCC 20868 / MF5171</strain>
    </source>
</reference>
<evidence type="ECO:0000256" key="1">
    <source>
        <dbReference type="SAM" id="SignalP"/>
    </source>
</evidence>
<proteinExistence type="predicted"/>
<keyword evidence="4" id="KW-1185">Reference proteome</keyword>
<evidence type="ECO:0000313" key="3">
    <source>
        <dbReference type="EMBL" id="EPE28379.1"/>
    </source>
</evidence>
<sequence>MLFKAILSLALALGVSAQGSQVQYTEKQSGITVTAYSNANFLFGVALPTTPSTDFIGVMIGKGTGWAAVSLGGPMTQNALLLATWPNAKAVLSSFRKTTSYASPAVAKGAWTLYPIANGTYTNTTHWVSTFLCKACLSTDGSTFDASAASDTLGWAFNTAAPTTKSSVTTTFTKHGSQGSYSADLKSAKTAKYATWAAYASNTTSTAFVKKEFEA</sequence>
<dbReference type="Gene3D" id="2.60.40.1210">
    <property type="entry name" value="Cellobiose dehydrogenase, cytochrome domain"/>
    <property type="match status" value="1"/>
</dbReference>
<dbReference type="OMA" id="HWTLNAL"/>
<dbReference type="RefSeq" id="XP_008084287.1">
    <property type="nucleotide sequence ID" value="XM_008086096.1"/>
</dbReference>
<name>S3CTM8_GLAL2</name>
<dbReference type="SUPFAM" id="SSF49344">
    <property type="entry name" value="CBD9-like"/>
    <property type="match status" value="1"/>
</dbReference>
<dbReference type="KEGG" id="glz:GLAREA_09499"/>
<dbReference type="OrthoDB" id="413885at2759"/>
<dbReference type="InterPro" id="IPR053208">
    <property type="entry name" value="GMC_Oxidoreductase_CD"/>
</dbReference>
<feature type="chain" id="PRO_5004518923" evidence="1">
    <location>
        <begin position="18"/>
        <end position="215"/>
    </location>
</feature>